<evidence type="ECO:0000256" key="1">
    <source>
        <dbReference type="SAM" id="MobiDB-lite"/>
    </source>
</evidence>
<feature type="region of interest" description="Disordered" evidence="1">
    <location>
        <begin position="63"/>
        <end position="112"/>
    </location>
</feature>
<organism evidence="2">
    <name type="scientific">Eutreptiella gymnastica</name>
    <dbReference type="NCBI Taxonomy" id="73025"/>
    <lineage>
        <taxon>Eukaryota</taxon>
        <taxon>Discoba</taxon>
        <taxon>Euglenozoa</taxon>
        <taxon>Euglenida</taxon>
        <taxon>Spirocuta</taxon>
        <taxon>Euglenophyceae</taxon>
        <taxon>Eutreptiales</taxon>
        <taxon>Eutreptiaceae</taxon>
        <taxon>Eutreptiella</taxon>
    </lineage>
</organism>
<sequence>MPSASGTHSPLSSYDFAADHRPELCPYPPPASAPALATSAIVQHHLMPCAALILLLGGVRRHQPWPHHCRGGDPDSSQDVTPTSSNGPPRSGWAGQITSGGIGVNKTSAHSL</sequence>
<feature type="compositionally biased region" description="Polar residues" evidence="1">
    <location>
        <begin position="75"/>
        <end position="88"/>
    </location>
</feature>
<dbReference type="AlphaFoldDB" id="A0A7S1JEC3"/>
<proteinExistence type="predicted"/>
<accession>A0A7S1JEC3</accession>
<protein>
    <submittedName>
        <fullName evidence="2">Uncharacterized protein</fullName>
    </submittedName>
</protein>
<evidence type="ECO:0000313" key="2">
    <source>
        <dbReference type="EMBL" id="CAD9041254.1"/>
    </source>
</evidence>
<reference evidence="2" key="1">
    <citation type="submission" date="2021-01" db="EMBL/GenBank/DDBJ databases">
        <authorList>
            <person name="Corre E."/>
            <person name="Pelletier E."/>
            <person name="Niang G."/>
            <person name="Scheremetjew M."/>
            <person name="Finn R."/>
            <person name="Kale V."/>
            <person name="Holt S."/>
            <person name="Cochrane G."/>
            <person name="Meng A."/>
            <person name="Brown T."/>
            <person name="Cohen L."/>
        </authorList>
    </citation>
    <scope>NUCLEOTIDE SEQUENCE</scope>
    <source>
        <strain evidence="2">NIES-381</strain>
    </source>
</reference>
<dbReference type="EMBL" id="HBGA01143377">
    <property type="protein sequence ID" value="CAD9041254.1"/>
    <property type="molecule type" value="Transcribed_RNA"/>
</dbReference>
<name>A0A7S1JEC3_9EUGL</name>
<gene>
    <name evidence="2" type="ORF">EGYM00392_LOCUS52429</name>
</gene>